<dbReference type="GO" id="GO:0005884">
    <property type="term" value="C:actin filament"/>
    <property type="evidence" value="ECO:0007669"/>
    <property type="project" value="TreeGrafter"/>
</dbReference>
<dbReference type="GO" id="GO:0005886">
    <property type="term" value="C:plasma membrane"/>
    <property type="evidence" value="ECO:0007669"/>
    <property type="project" value="TreeGrafter"/>
</dbReference>
<dbReference type="PANTHER" id="PTHR10829:SF23">
    <property type="entry name" value="CORTACTIN, ISOFORM A"/>
    <property type="match status" value="1"/>
</dbReference>
<evidence type="ECO:0000256" key="3">
    <source>
        <dbReference type="SAM" id="MobiDB-lite"/>
    </source>
</evidence>
<evidence type="ECO:0000313" key="4">
    <source>
        <dbReference type="EMBL" id="VDN28227.1"/>
    </source>
</evidence>
<reference evidence="4 5" key="2">
    <citation type="submission" date="2018-11" db="EMBL/GenBank/DDBJ databases">
        <authorList>
            <consortium name="Pathogen Informatics"/>
        </authorList>
    </citation>
    <scope>NUCLEOTIDE SEQUENCE [LARGE SCALE GENOMIC DNA]</scope>
</reference>
<organism evidence="6">
    <name type="scientific">Gongylonema pulchrum</name>
    <dbReference type="NCBI Taxonomy" id="637853"/>
    <lineage>
        <taxon>Eukaryota</taxon>
        <taxon>Metazoa</taxon>
        <taxon>Ecdysozoa</taxon>
        <taxon>Nematoda</taxon>
        <taxon>Chromadorea</taxon>
        <taxon>Rhabditida</taxon>
        <taxon>Spirurina</taxon>
        <taxon>Spiruromorpha</taxon>
        <taxon>Spiruroidea</taxon>
        <taxon>Gongylonematidae</taxon>
        <taxon>Gongylonema</taxon>
    </lineage>
</organism>
<dbReference type="Pfam" id="PF02218">
    <property type="entry name" value="HS1_rep"/>
    <property type="match status" value="6"/>
</dbReference>
<dbReference type="WBParaSite" id="GPUH_0001663901-mRNA-1">
    <property type="protein sequence ID" value="GPUH_0001663901-mRNA-1"/>
    <property type="gene ID" value="GPUH_0001663901"/>
</dbReference>
<dbReference type="PANTHER" id="PTHR10829">
    <property type="entry name" value="CORTACTIN AND DREBRIN"/>
    <property type="match status" value="1"/>
</dbReference>
<evidence type="ECO:0000256" key="2">
    <source>
        <dbReference type="ARBA" id="ARBA00022737"/>
    </source>
</evidence>
<keyword evidence="2" id="KW-0677">Repeat</keyword>
<dbReference type="GO" id="GO:0030427">
    <property type="term" value="C:site of polarized growth"/>
    <property type="evidence" value="ECO:0007669"/>
    <property type="project" value="TreeGrafter"/>
</dbReference>
<dbReference type="GO" id="GO:0030864">
    <property type="term" value="C:cortical actin cytoskeleton"/>
    <property type="evidence" value="ECO:0007669"/>
    <property type="project" value="TreeGrafter"/>
</dbReference>
<dbReference type="GO" id="GO:0051015">
    <property type="term" value="F:actin filament binding"/>
    <property type="evidence" value="ECO:0007669"/>
    <property type="project" value="TreeGrafter"/>
</dbReference>
<keyword evidence="5" id="KW-1185">Reference proteome</keyword>
<evidence type="ECO:0000313" key="6">
    <source>
        <dbReference type="WBParaSite" id="GPUH_0001663901-mRNA-1"/>
    </source>
</evidence>
<feature type="compositionally biased region" description="Basic and acidic residues" evidence="3">
    <location>
        <begin position="287"/>
        <end position="301"/>
    </location>
</feature>
<keyword evidence="1" id="KW-0597">Phosphoprotein</keyword>
<dbReference type="PROSITE" id="PS51090">
    <property type="entry name" value="CORTACTIN"/>
    <property type="match status" value="6"/>
</dbReference>
<dbReference type="Proteomes" id="UP000271098">
    <property type="component" value="Unassembled WGS sequence"/>
</dbReference>
<feature type="region of interest" description="Disordered" evidence="3">
    <location>
        <begin position="287"/>
        <end position="313"/>
    </location>
</feature>
<dbReference type="OrthoDB" id="5971719at2759"/>
<accession>A0A183E6M6</accession>
<feature type="compositionally biased region" description="Basic and acidic residues" evidence="3">
    <location>
        <begin position="330"/>
        <end position="361"/>
    </location>
</feature>
<dbReference type="GO" id="GO:0030833">
    <property type="term" value="P:regulation of actin filament polymerization"/>
    <property type="evidence" value="ECO:0007669"/>
    <property type="project" value="TreeGrafter"/>
</dbReference>
<feature type="region of interest" description="Disordered" evidence="3">
    <location>
        <begin position="327"/>
        <end position="361"/>
    </location>
</feature>
<sequence length="396" mass="45534">MPKASDGYGGKFGVQKDRMDKSAETWEYAGKVDKHASQKDYSKGFGGKYGVEADRQDKSALGWDEKVMLAQHENYAKGFGGKYGVQTDRKDKSALGWEEQEKLQQHESQIDYKKGFGGKFGIQEDRKDKNYKKGFGGKFGLQKDRQDKSAAGWDEHEKVAPHESQGFKSCQLFFGDFYARGHYKKGFGGKFGIQEDRVDKSALGWDAHDKLQQHESQTGKILINPLGEIARTNYLFLQKRLKFHGFIGFSDYKKDYKKGFGGQFGLQDDRLDKSAVGYEYQEKLAQHESQKDYSKEKDKTAKTHAAPAVTPKGTALSLRARFEQLAASESDDKVQQERERRKREDEELRRQQQKEEEERQKKIAEEWKRREELAQQAFKNAIHAFKNAIHVLRLVL</sequence>
<evidence type="ECO:0000256" key="1">
    <source>
        <dbReference type="ARBA" id="ARBA00022553"/>
    </source>
</evidence>
<gene>
    <name evidence="4" type="ORF">GPUH_LOCUS16618</name>
</gene>
<dbReference type="GO" id="GO:0016477">
    <property type="term" value="P:cell migration"/>
    <property type="evidence" value="ECO:0007669"/>
    <property type="project" value="TreeGrafter"/>
</dbReference>
<dbReference type="EMBL" id="UYRT01084005">
    <property type="protein sequence ID" value="VDN28227.1"/>
    <property type="molecule type" value="Genomic_DNA"/>
</dbReference>
<proteinExistence type="predicted"/>
<name>A0A183E6M6_9BILA</name>
<dbReference type="InterPro" id="IPR003134">
    <property type="entry name" value="Hs1_Cortactin"/>
</dbReference>
<reference evidence="6" key="1">
    <citation type="submission" date="2016-06" db="UniProtKB">
        <authorList>
            <consortium name="WormBaseParasite"/>
        </authorList>
    </citation>
    <scope>IDENTIFICATION</scope>
</reference>
<evidence type="ECO:0000313" key="5">
    <source>
        <dbReference type="Proteomes" id="UP000271098"/>
    </source>
</evidence>
<dbReference type="AlphaFoldDB" id="A0A183E6M6"/>
<protein>
    <submittedName>
        <fullName evidence="6">Src substrate cortactin</fullName>
    </submittedName>
</protein>